<feature type="compositionally biased region" description="Polar residues" evidence="1">
    <location>
        <begin position="457"/>
        <end position="467"/>
    </location>
</feature>
<evidence type="ECO:0000313" key="3">
    <source>
        <dbReference type="EMBL" id="ASQ29738.1"/>
    </source>
</evidence>
<proteinExistence type="predicted"/>
<evidence type="ECO:0000259" key="2">
    <source>
        <dbReference type="Pfam" id="PF02120"/>
    </source>
</evidence>
<keyword evidence="3" id="KW-0966">Cell projection</keyword>
<dbReference type="KEGG" id="cavi:CAV_0057"/>
<dbReference type="OrthoDB" id="5362877at2"/>
<feature type="region of interest" description="Disordered" evidence="1">
    <location>
        <begin position="505"/>
        <end position="538"/>
    </location>
</feature>
<reference evidence="3 4" key="1">
    <citation type="submission" date="2017-07" db="EMBL/GenBank/DDBJ databases">
        <title>Analysis of two Campylobacter avium genomes and identification of a novel hippuricase gene.</title>
        <authorList>
            <person name="Miller W.G."/>
            <person name="Chapman M.H."/>
            <person name="Yee E."/>
            <person name="Revez J."/>
            <person name="Bono J.L."/>
            <person name="Rossi M."/>
        </authorList>
    </citation>
    <scope>NUCLEOTIDE SEQUENCE [LARGE SCALE GENOMIC DNA]</scope>
    <source>
        <strain evidence="3 4">LMG 24591</strain>
    </source>
</reference>
<dbReference type="EMBL" id="CP022347">
    <property type="protein sequence ID" value="ASQ29738.1"/>
    <property type="molecule type" value="Genomic_DNA"/>
</dbReference>
<feature type="compositionally biased region" description="Polar residues" evidence="1">
    <location>
        <begin position="328"/>
        <end position="338"/>
    </location>
</feature>
<feature type="compositionally biased region" description="Polar residues" evidence="1">
    <location>
        <begin position="517"/>
        <end position="533"/>
    </location>
</feature>
<keyword evidence="3" id="KW-0282">Flagellum</keyword>
<dbReference type="InterPro" id="IPR038610">
    <property type="entry name" value="FliK-like_C_sf"/>
</dbReference>
<dbReference type="Gene3D" id="3.30.750.140">
    <property type="match status" value="1"/>
</dbReference>
<evidence type="ECO:0000256" key="1">
    <source>
        <dbReference type="SAM" id="MobiDB-lite"/>
    </source>
</evidence>
<feature type="compositionally biased region" description="Low complexity" evidence="1">
    <location>
        <begin position="363"/>
        <end position="377"/>
    </location>
</feature>
<feature type="compositionally biased region" description="Polar residues" evidence="1">
    <location>
        <begin position="406"/>
        <end position="415"/>
    </location>
</feature>
<name>A0A222MVR1_9BACT</name>
<sequence>MQGLATQANFLDLNAVAKVEGIETKIDVDLESSTSGDNGFLSSLLNAIDETNKFLPDRLKISDKEIMQEAIAQLQSGSPLLSAGLEQDEKMSIFESLSFMEVLGILEKLQIKSFDVKLANLSNQSQELIKTQSNLNALKDAKSLDELFKIANDLNLNVSKIKVDRLLDLKNTFPNLDKANFFTSSVESVFKDFLNNKISNILDKVEKKDNTQSSILSSLLNNKNITKDSKNKDALTQLLKTVNHTEKTANKVDKKESKDTANKENDDVLNIKTQSKDVKIEALNEEVTKIKEEVSKVTPTQKDEKIISKELVRDDKNIKSADFETKKQNLNPLEPDTTQSKDTKTNEIKTDTKELNFTHSKEQTQTQTTTNTQNTTNSITNKEMPKKDFVAQNEIKTDNTKESENLSKNQSQESKPTSKLESNEVLKQTTEPQSKQNQDNKINLENTQNKTVEKNPTKSAENLTISTPLRDENLPNESKNTENLAQKTVQNKTVNLNTVLQNLQNTNENNSQKQEQSKNSETQPTKDLSSNQTVSKNENTNELNNLLNSLSKVSANELKSNANISTRETLSYFSQDLKEQMQQFKAPITRLNITLNPSNLGEVEITLIQRGNNLHINFNSNPNTMNLFIQNQAEFKNSLVNMGFTGLEMNFSDQGKKEQREQNHKSKHSYKFEESTSQSISSSPLELILAKYF</sequence>
<protein>
    <submittedName>
        <fullName evidence="3">Flagellar hook-length control protein</fullName>
    </submittedName>
</protein>
<feature type="region of interest" description="Disordered" evidence="1">
    <location>
        <begin position="653"/>
        <end position="675"/>
    </location>
</feature>
<dbReference type="Pfam" id="PF02120">
    <property type="entry name" value="Flg_hook"/>
    <property type="match status" value="1"/>
</dbReference>
<dbReference type="AlphaFoldDB" id="A0A222MVR1"/>
<dbReference type="Proteomes" id="UP000201169">
    <property type="component" value="Chromosome"/>
</dbReference>
<organism evidence="3 4">
    <name type="scientific">Campylobacter avium LMG 24591</name>
    <dbReference type="NCBI Taxonomy" id="522484"/>
    <lineage>
        <taxon>Bacteria</taxon>
        <taxon>Pseudomonadati</taxon>
        <taxon>Campylobacterota</taxon>
        <taxon>Epsilonproteobacteria</taxon>
        <taxon>Campylobacterales</taxon>
        <taxon>Campylobacteraceae</taxon>
        <taxon>Campylobacter</taxon>
    </lineage>
</organism>
<feature type="compositionally biased region" description="Basic and acidic residues" evidence="1">
    <location>
        <begin position="383"/>
        <end position="405"/>
    </location>
</feature>
<evidence type="ECO:0000313" key="4">
    <source>
        <dbReference type="Proteomes" id="UP000201169"/>
    </source>
</evidence>
<accession>A0A222MVR1</accession>
<dbReference type="InterPro" id="IPR021136">
    <property type="entry name" value="Flagellar_hook_control-like_C"/>
</dbReference>
<feature type="compositionally biased region" description="Basic and acidic residues" evidence="1">
    <location>
        <begin position="339"/>
        <end position="362"/>
    </location>
</feature>
<gene>
    <name evidence="3" type="primary">fliK</name>
    <name evidence="3" type="ORF">CAV_0057</name>
</gene>
<feature type="compositionally biased region" description="Basic and acidic residues" evidence="1">
    <location>
        <begin position="654"/>
        <end position="674"/>
    </location>
</feature>
<dbReference type="RefSeq" id="WP_094324531.1">
    <property type="nucleotide sequence ID" value="NZ_CP022347.1"/>
</dbReference>
<feature type="region of interest" description="Disordered" evidence="1">
    <location>
        <begin position="322"/>
        <end position="478"/>
    </location>
</feature>
<feature type="domain" description="Flagellar hook-length control protein-like C-terminal" evidence="2">
    <location>
        <begin position="579"/>
        <end position="659"/>
    </location>
</feature>
<feature type="compositionally biased region" description="Polar residues" evidence="1">
    <location>
        <begin position="425"/>
        <end position="450"/>
    </location>
</feature>
<keyword evidence="4" id="KW-1185">Reference proteome</keyword>
<keyword evidence="3" id="KW-0969">Cilium</keyword>